<dbReference type="AlphaFoldDB" id="A0A3A1YNC0"/>
<reference evidence="10 11" key="1">
    <citation type="submission" date="2017-08" db="EMBL/GenBank/DDBJ databases">
        <title>Reclassification of Bisgaard taxon 37 and 44.</title>
        <authorList>
            <person name="Christensen H."/>
        </authorList>
    </citation>
    <scope>NUCLEOTIDE SEQUENCE [LARGE SCALE GENOMIC DNA]</scope>
    <source>
        <strain evidence="10 11">EEAB3T1</strain>
    </source>
</reference>
<evidence type="ECO:0000256" key="7">
    <source>
        <dbReference type="SAM" id="MobiDB-lite"/>
    </source>
</evidence>
<dbReference type="InterPro" id="IPR000629">
    <property type="entry name" value="RNA-helicase_DEAD-box_CS"/>
</dbReference>
<dbReference type="InterPro" id="IPR027417">
    <property type="entry name" value="P-loop_NTPase"/>
</dbReference>
<dbReference type="GO" id="GO:0003676">
    <property type="term" value="F:nucleic acid binding"/>
    <property type="evidence" value="ECO:0007669"/>
    <property type="project" value="InterPro"/>
</dbReference>
<dbReference type="GO" id="GO:0005829">
    <property type="term" value="C:cytosol"/>
    <property type="evidence" value="ECO:0007669"/>
    <property type="project" value="TreeGrafter"/>
</dbReference>
<dbReference type="CDD" id="cd00268">
    <property type="entry name" value="DEADc"/>
    <property type="match status" value="1"/>
</dbReference>
<dbReference type="GO" id="GO:0016787">
    <property type="term" value="F:hydrolase activity"/>
    <property type="evidence" value="ECO:0007669"/>
    <property type="project" value="UniProtKB-KW"/>
</dbReference>
<proteinExistence type="inferred from homology"/>
<dbReference type="CDD" id="cd18787">
    <property type="entry name" value="SF2_C_DEAD"/>
    <property type="match status" value="1"/>
</dbReference>
<feature type="domain" description="Helicase C-terminal" evidence="9">
    <location>
        <begin position="333"/>
        <end position="480"/>
    </location>
</feature>
<feature type="compositionally biased region" description="Basic and acidic residues" evidence="7">
    <location>
        <begin position="496"/>
        <end position="509"/>
    </location>
</feature>
<dbReference type="SMART" id="SM00487">
    <property type="entry name" value="DEXDc"/>
    <property type="match status" value="1"/>
</dbReference>
<dbReference type="PANTHER" id="PTHR47959">
    <property type="entry name" value="ATP-DEPENDENT RNA HELICASE RHLE-RELATED"/>
    <property type="match status" value="1"/>
</dbReference>
<evidence type="ECO:0000256" key="1">
    <source>
        <dbReference type="ARBA" id="ARBA00022741"/>
    </source>
</evidence>
<dbReference type="InterPro" id="IPR044742">
    <property type="entry name" value="DEAD/DEAH_RhlB"/>
</dbReference>
<dbReference type="Pfam" id="PF00270">
    <property type="entry name" value="DEAD"/>
    <property type="match status" value="1"/>
</dbReference>
<comment type="caution">
    <text evidence="10">The sequence shown here is derived from an EMBL/GenBank/DDBJ whole genome shotgun (WGS) entry which is preliminary data.</text>
</comment>
<evidence type="ECO:0000256" key="2">
    <source>
        <dbReference type="ARBA" id="ARBA00022801"/>
    </source>
</evidence>
<evidence type="ECO:0000256" key="4">
    <source>
        <dbReference type="ARBA" id="ARBA00022840"/>
    </source>
</evidence>
<dbReference type="InterPro" id="IPR014001">
    <property type="entry name" value="Helicase_ATP-bd"/>
</dbReference>
<keyword evidence="2 6" id="KW-0378">Hydrolase</keyword>
<feature type="compositionally biased region" description="Basic and acidic residues" evidence="7">
    <location>
        <begin position="33"/>
        <end position="49"/>
    </location>
</feature>
<accession>A0A3A1YNC0</accession>
<evidence type="ECO:0000256" key="6">
    <source>
        <dbReference type="RuleBase" id="RU000492"/>
    </source>
</evidence>
<dbReference type="SUPFAM" id="SSF52540">
    <property type="entry name" value="P-loop containing nucleoside triphosphate hydrolases"/>
    <property type="match status" value="1"/>
</dbReference>
<dbReference type="EMBL" id="NRJF01000024">
    <property type="protein sequence ID" value="RIY38470.1"/>
    <property type="molecule type" value="Genomic_DNA"/>
</dbReference>
<feature type="domain" description="Helicase ATP-binding" evidence="8">
    <location>
        <begin position="122"/>
        <end position="304"/>
    </location>
</feature>
<dbReference type="InterPro" id="IPR050079">
    <property type="entry name" value="DEAD_box_RNA_helicase"/>
</dbReference>
<dbReference type="PROSITE" id="PS51194">
    <property type="entry name" value="HELICASE_CTER"/>
    <property type="match status" value="1"/>
</dbReference>
<dbReference type="GO" id="GO:0003724">
    <property type="term" value="F:RNA helicase activity"/>
    <property type="evidence" value="ECO:0007669"/>
    <property type="project" value="TreeGrafter"/>
</dbReference>
<keyword evidence="1 6" id="KW-0547">Nucleotide-binding</keyword>
<keyword evidence="4 6" id="KW-0067">ATP-binding</keyword>
<dbReference type="Gene3D" id="3.40.50.300">
    <property type="entry name" value="P-loop containing nucleotide triphosphate hydrolases"/>
    <property type="match status" value="2"/>
</dbReference>
<dbReference type="SMART" id="SM00490">
    <property type="entry name" value="HELICc"/>
    <property type="match status" value="1"/>
</dbReference>
<dbReference type="Pfam" id="PF00271">
    <property type="entry name" value="Helicase_C"/>
    <property type="match status" value="1"/>
</dbReference>
<dbReference type="InterPro" id="IPR001650">
    <property type="entry name" value="Helicase_C-like"/>
</dbReference>
<dbReference type="Proteomes" id="UP000265964">
    <property type="component" value="Unassembled WGS sequence"/>
</dbReference>
<gene>
    <name evidence="10" type="ORF">CKF59_00890</name>
</gene>
<evidence type="ECO:0000256" key="3">
    <source>
        <dbReference type="ARBA" id="ARBA00022806"/>
    </source>
</evidence>
<dbReference type="PROSITE" id="PS51192">
    <property type="entry name" value="HELICASE_ATP_BIND_1"/>
    <property type="match status" value="1"/>
</dbReference>
<evidence type="ECO:0008006" key="12">
    <source>
        <dbReference type="Google" id="ProtNLM"/>
    </source>
</evidence>
<dbReference type="InterPro" id="IPR011545">
    <property type="entry name" value="DEAD/DEAH_box_helicase_dom"/>
</dbReference>
<comment type="similarity">
    <text evidence="5 6">Belongs to the DEAD box helicase family.</text>
</comment>
<keyword evidence="11" id="KW-1185">Reference proteome</keyword>
<evidence type="ECO:0000313" key="10">
    <source>
        <dbReference type="EMBL" id="RIY38470.1"/>
    </source>
</evidence>
<evidence type="ECO:0000256" key="5">
    <source>
        <dbReference type="ARBA" id="ARBA00038437"/>
    </source>
</evidence>
<sequence length="527" mass="59737">MWVLLRFIFMTDINENKNLDVLSSLLHQAQEQASKKVEAKEEQAKEEQAKHKKKKFKSPKLDKRLIQLVAEKKELKEQEKAKRQGQDETKQLFVNYDLPKRLEENLAKNNFTRATNIQAQAIEAINEGHDILISAETGTGKTLAYLIPALDAIFYPKTSRPSKKCKVLVVAPSHDLATQIYNLALKLFEKTFYNAYAFIGEKKGLSRELNAQETLEVFDNHELVITTPGRLANQLLENPDLDLSEVSFLVLDEADRLLEMGMMDDIKVINEALNPNITRILASATLNNNVESLFNTIALNKPLIIQGSHSRSEKNTLTQYYYHADNIEHKKKLLISLLSELKLERIIVFVNKIDSVQPLVKFIMNQKMGLRATGISGELSKEERERALGLFKSGKVNILVTTDLLARGIDIENVQAVFNYDLPYDGATFVHRVGRTGRLGKRGLAISLVQAHEYQFLGKAMRFMKVIIPAKVYPGLEPTTSVSADALKGKKKLKLKDKSKNQKKADKPKVKVRARDKKNKGFPKKFQ</sequence>
<evidence type="ECO:0000259" key="8">
    <source>
        <dbReference type="PROSITE" id="PS51192"/>
    </source>
</evidence>
<dbReference type="PANTHER" id="PTHR47959:SF17">
    <property type="entry name" value="ATP-DEPENDENT RNA HELICASE DEAD BOX FAMILY"/>
    <property type="match status" value="1"/>
</dbReference>
<feature type="region of interest" description="Disordered" evidence="7">
    <location>
        <begin position="33"/>
        <end position="58"/>
    </location>
</feature>
<keyword evidence="3 6" id="KW-0347">Helicase</keyword>
<feature type="compositionally biased region" description="Basic residues" evidence="7">
    <location>
        <begin position="510"/>
        <end position="527"/>
    </location>
</feature>
<dbReference type="GO" id="GO:0005524">
    <property type="term" value="F:ATP binding"/>
    <property type="evidence" value="ECO:0007669"/>
    <property type="project" value="UniProtKB-KW"/>
</dbReference>
<evidence type="ECO:0000259" key="9">
    <source>
        <dbReference type="PROSITE" id="PS51194"/>
    </source>
</evidence>
<protein>
    <recommendedName>
        <fullName evidence="12">ATP-dependent RNA helicase SrmB</fullName>
    </recommendedName>
</protein>
<organism evidence="10 11">
    <name type="scientific">Psittacicella gerlachiana</name>
    <dbReference type="NCBI Taxonomy" id="2028574"/>
    <lineage>
        <taxon>Bacteria</taxon>
        <taxon>Pseudomonadati</taxon>
        <taxon>Pseudomonadota</taxon>
        <taxon>Gammaproteobacteria</taxon>
        <taxon>Pasteurellales</taxon>
        <taxon>Psittacicellaceae</taxon>
        <taxon>Psittacicella</taxon>
    </lineage>
</organism>
<evidence type="ECO:0000313" key="11">
    <source>
        <dbReference type="Proteomes" id="UP000265964"/>
    </source>
</evidence>
<feature type="region of interest" description="Disordered" evidence="7">
    <location>
        <begin position="491"/>
        <end position="527"/>
    </location>
</feature>
<name>A0A3A1YNC0_9GAMM</name>
<dbReference type="PROSITE" id="PS00039">
    <property type="entry name" value="DEAD_ATP_HELICASE"/>
    <property type="match status" value="1"/>
</dbReference>